<dbReference type="PANTHER" id="PTHR13748">
    <property type="entry name" value="COBW-RELATED"/>
    <property type="match status" value="1"/>
</dbReference>
<keyword evidence="1" id="KW-0547">Nucleotide-binding</keyword>
<proteinExistence type="inferred from homology"/>
<dbReference type="InterPro" id="IPR011629">
    <property type="entry name" value="CobW-like_C"/>
</dbReference>
<dbReference type="InterPro" id="IPR027417">
    <property type="entry name" value="P-loop_NTPase"/>
</dbReference>
<dbReference type="Gene3D" id="3.40.50.300">
    <property type="entry name" value="P-loop containing nucleotide triphosphate hydrolases"/>
    <property type="match status" value="1"/>
</dbReference>
<dbReference type="Pfam" id="PF07683">
    <property type="entry name" value="CobW_C"/>
    <property type="match status" value="1"/>
</dbReference>
<keyword evidence="2" id="KW-0378">Hydrolase</keyword>
<organism evidence="7 8">
    <name type="scientific">Durusdinium trenchii</name>
    <dbReference type="NCBI Taxonomy" id="1381693"/>
    <lineage>
        <taxon>Eukaryota</taxon>
        <taxon>Sar</taxon>
        <taxon>Alveolata</taxon>
        <taxon>Dinophyceae</taxon>
        <taxon>Suessiales</taxon>
        <taxon>Symbiodiniaceae</taxon>
        <taxon>Durusdinium</taxon>
    </lineage>
</organism>
<dbReference type="CDD" id="cd03112">
    <property type="entry name" value="CobW-like"/>
    <property type="match status" value="1"/>
</dbReference>
<dbReference type="InterPro" id="IPR036627">
    <property type="entry name" value="CobW-likC_sf"/>
</dbReference>
<dbReference type="Pfam" id="PF02492">
    <property type="entry name" value="cobW"/>
    <property type="match status" value="1"/>
</dbReference>
<comment type="catalytic activity">
    <reaction evidence="5">
        <text>GTP + H2O = GDP + phosphate + H(+)</text>
        <dbReference type="Rhea" id="RHEA:19669"/>
        <dbReference type="ChEBI" id="CHEBI:15377"/>
        <dbReference type="ChEBI" id="CHEBI:15378"/>
        <dbReference type="ChEBI" id="CHEBI:37565"/>
        <dbReference type="ChEBI" id="CHEBI:43474"/>
        <dbReference type="ChEBI" id="CHEBI:58189"/>
    </reaction>
    <physiologicalReaction direction="left-to-right" evidence="5">
        <dbReference type="Rhea" id="RHEA:19670"/>
    </physiologicalReaction>
</comment>
<comment type="caution">
    <text evidence="7">The sequence shown here is derived from an EMBL/GenBank/DDBJ whole genome shotgun (WGS) entry which is preliminary data.</text>
</comment>
<evidence type="ECO:0000256" key="2">
    <source>
        <dbReference type="ARBA" id="ARBA00022801"/>
    </source>
</evidence>
<accession>A0ABP0RP43</accession>
<gene>
    <name evidence="7" type="ORF">SCF082_LOCUS47414</name>
</gene>
<evidence type="ECO:0000256" key="4">
    <source>
        <dbReference type="ARBA" id="ARBA00034320"/>
    </source>
</evidence>
<keyword evidence="3" id="KW-0143">Chaperone</keyword>
<dbReference type="InterPro" id="IPR003495">
    <property type="entry name" value="CobW/HypB/UreG_nucleotide-bd"/>
</dbReference>
<evidence type="ECO:0000256" key="3">
    <source>
        <dbReference type="ARBA" id="ARBA00023186"/>
    </source>
</evidence>
<dbReference type="SUPFAM" id="SSF90002">
    <property type="entry name" value="Hypothetical protein YjiA, C-terminal domain"/>
    <property type="match status" value="1"/>
</dbReference>
<dbReference type="SUPFAM" id="SSF52540">
    <property type="entry name" value="P-loop containing nucleoside triphosphate hydrolases"/>
    <property type="match status" value="1"/>
</dbReference>
<comment type="similarity">
    <text evidence="4">Belongs to the SIMIBI class G3E GTPase family. ZNG1 subfamily.</text>
</comment>
<protein>
    <submittedName>
        <fullName evidence="7">COBW domain-containing protein 1 (Cobalamin synthase W domain-containing protein 1)</fullName>
    </submittedName>
</protein>
<evidence type="ECO:0000256" key="1">
    <source>
        <dbReference type="ARBA" id="ARBA00022741"/>
    </source>
</evidence>
<evidence type="ECO:0000313" key="8">
    <source>
        <dbReference type="Proteomes" id="UP001642464"/>
    </source>
</evidence>
<dbReference type="PANTHER" id="PTHR13748:SF62">
    <property type="entry name" value="COBW DOMAIN-CONTAINING PROTEIN"/>
    <property type="match status" value="1"/>
</dbReference>
<dbReference type="SMART" id="SM00833">
    <property type="entry name" value="CobW_C"/>
    <property type="match status" value="1"/>
</dbReference>
<evidence type="ECO:0000256" key="5">
    <source>
        <dbReference type="ARBA" id="ARBA00049117"/>
    </source>
</evidence>
<keyword evidence="8" id="KW-1185">Reference proteome</keyword>
<evidence type="ECO:0000313" key="7">
    <source>
        <dbReference type="EMBL" id="CAK9101393.1"/>
    </source>
</evidence>
<evidence type="ECO:0000259" key="6">
    <source>
        <dbReference type="SMART" id="SM00833"/>
    </source>
</evidence>
<dbReference type="Proteomes" id="UP001642464">
    <property type="component" value="Unassembled WGS sequence"/>
</dbReference>
<feature type="domain" description="CobW C-terminal" evidence="6">
    <location>
        <begin position="357"/>
        <end position="451"/>
    </location>
</feature>
<dbReference type="InterPro" id="IPR051316">
    <property type="entry name" value="Zinc-reg_GTPase_activator"/>
</dbReference>
<dbReference type="Gene3D" id="3.30.1220.10">
    <property type="entry name" value="CobW-like, C-terminal domain"/>
    <property type="match status" value="1"/>
</dbReference>
<name>A0ABP0RP43_9DINO</name>
<dbReference type="EMBL" id="CAXAMM010041818">
    <property type="protein sequence ID" value="CAK9101393.1"/>
    <property type="molecule type" value="Genomic_DNA"/>
</dbReference>
<sequence length="461" mass="51577">MVVPWNEGFESAKVALKEERFFDGVQFINSCMEAYAKVVGDESDRIVKEPNTFVKEYTAKLSEEQKDVLRKMYEVRGDIITGLGANKRAAVDYQCAQELGAELKAKVAQAEAATKEKKAGGKVPVTVLTGFLGSGKTTLLNRILKEFHGKRIAVIENEFGEVGIDDSLIEAGPLTTEENIIEMNNGCICCTVRGDLIAGLKKMVKNSIKNQKPLDGVIIETTGLADPAPVAQTFFADDYVQQKLHLDGIVTLVDAKHLIMHLDEEKPEGVENEAVEQVAFADRIVLNKCDLVDEAHLDEVERRIRMINESVKIQRTTQSQVDMDFILGIQAFNLDKILEMDDAFLEDDQDHQHDDRVSSCGFHVKGEVHQQRLNEWLAWLLKERGVDIFRTKGVLAVQGMKEKFVFQAVHMAFSGAPQKPWEPDEERICKLTFIGKNLNRQELEDGFKKCLVESGSGGYAK</sequence>
<reference evidence="7 8" key="1">
    <citation type="submission" date="2024-02" db="EMBL/GenBank/DDBJ databases">
        <authorList>
            <person name="Chen Y."/>
            <person name="Shah S."/>
            <person name="Dougan E. K."/>
            <person name="Thang M."/>
            <person name="Chan C."/>
        </authorList>
    </citation>
    <scope>NUCLEOTIDE SEQUENCE [LARGE SCALE GENOMIC DNA]</scope>
</reference>